<reference evidence="3" key="1">
    <citation type="submission" date="2020-05" db="EMBL/GenBank/DDBJ databases">
        <title>WGS assembly of Panicum virgatum.</title>
        <authorList>
            <person name="Lovell J.T."/>
            <person name="Jenkins J."/>
            <person name="Shu S."/>
            <person name="Juenger T.E."/>
            <person name="Schmutz J."/>
        </authorList>
    </citation>
    <scope>NUCLEOTIDE SEQUENCE</scope>
    <source>
        <strain evidence="3">AP13</strain>
    </source>
</reference>
<dbReference type="Pfam" id="PF13456">
    <property type="entry name" value="RVT_3"/>
    <property type="match status" value="1"/>
</dbReference>
<evidence type="ECO:0000259" key="1">
    <source>
        <dbReference type="Pfam" id="PF13456"/>
    </source>
</evidence>
<dbReference type="Pfam" id="PF13966">
    <property type="entry name" value="zf-RVT"/>
    <property type="match status" value="1"/>
</dbReference>
<evidence type="ECO:0000313" key="4">
    <source>
        <dbReference type="Proteomes" id="UP000823388"/>
    </source>
</evidence>
<dbReference type="InterPro" id="IPR052929">
    <property type="entry name" value="RNase_H-like_EbsB-rel"/>
</dbReference>
<comment type="caution">
    <text evidence="3">The sequence shown here is derived from an EMBL/GenBank/DDBJ whole genome shotgun (WGS) entry which is preliminary data.</text>
</comment>
<dbReference type="GO" id="GO:0004523">
    <property type="term" value="F:RNA-DNA hybrid ribonuclease activity"/>
    <property type="evidence" value="ECO:0007669"/>
    <property type="project" value="InterPro"/>
</dbReference>
<protein>
    <recommendedName>
        <fullName evidence="5">RNase H type-1 domain-containing protein</fullName>
    </recommendedName>
</protein>
<evidence type="ECO:0000259" key="2">
    <source>
        <dbReference type="Pfam" id="PF13966"/>
    </source>
</evidence>
<proteinExistence type="predicted"/>
<dbReference type="AlphaFoldDB" id="A0A8T0P6G5"/>
<dbReference type="CDD" id="cd06222">
    <property type="entry name" value="RNase_H_like"/>
    <property type="match status" value="1"/>
</dbReference>
<dbReference type="InterPro" id="IPR026960">
    <property type="entry name" value="RVT-Znf"/>
</dbReference>
<dbReference type="InterPro" id="IPR002156">
    <property type="entry name" value="RNaseH_domain"/>
</dbReference>
<dbReference type="Proteomes" id="UP000823388">
    <property type="component" value="Chromosome 8N"/>
</dbReference>
<organism evidence="3 4">
    <name type="scientific">Panicum virgatum</name>
    <name type="common">Blackwell switchgrass</name>
    <dbReference type="NCBI Taxonomy" id="38727"/>
    <lineage>
        <taxon>Eukaryota</taxon>
        <taxon>Viridiplantae</taxon>
        <taxon>Streptophyta</taxon>
        <taxon>Embryophyta</taxon>
        <taxon>Tracheophyta</taxon>
        <taxon>Spermatophyta</taxon>
        <taxon>Magnoliopsida</taxon>
        <taxon>Liliopsida</taxon>
        <taxon>Poales</taxon>
        <taxon>Poaceae</taxon>
        <taxon>PACMAD clade</taxon>
        <taxon>Panicoideae</taxon>
        <taxon>Panicodae</taxon>
        <taxon>Paniceae</taxon>
        <taxon>Panicinae</taxon>
        <taxon>Panicum</taxon>
        <taxon>Panicum sect. Hiantes</taxon>
    </lineage>
</organism>
<keyword evidence="4" id="KW-1185">Reference proteome</keyword>
<evidence type="ECO:0000313" key="3">
    <source>
        <dbReference type="EMBL" id="KAG2556259.1"/>
    </source>
</evidence>
<dbReference type="PANTHER" id="PTHR47074">
    <property type="entry name" value="BNAC02G40300D PROTEIN"/>
    <property type="match status" value="1"/>
</dbReference>
<dbReference type="PANTHER" id="PTHR47074:SF47">
    <property type="entry name" value="RNASE H TYPE-1 DOMAIN-CONTAINING PROTEIN"/>
    <property type="match status" value="1"/>
</dbReference>
<accession>A0A8T0P6G5</accession>
<gene>
    <name evidence="3" type="ORF">PVAP13_8NG072703</name>
</gene>
<evidence type="ECO:0008006" key="5">
    <source>
        <dbReference type="Google" id="ProtNLM"/>
    </source>
</evidence>
<feature type="domain" description="RNase H type-1" evidence="1">
    <location>
        <begin position="330"/>
        <end position="378"/>
    </location>
</feature>
<sequence length="444" mass="50226">MTKGKGGMGFRDLHSFNLAMLAKKVWRLLSEPDSLCARVLRVRYYPDGKLLNAQLKNGSSYTWKSVMAGLQCFKKGYIWRVGDGTQINIWNDHWIPGRHNLKVLTPRGNNIIRTVDELINPVNMTWDEDLVRSIFWSVDASRILQIPITSGREDVVAWHHNRNGLFSVRSAYHCQWEENFGQRHHALQAGALHGMIPGRAILANRHIGNTGGCPLCPNGAEDIKHILFTCDKARESIDVDRSGSVVLEEIIRKGEQVCLMDVGLPEIILSGAWYIWWERRQFVHGENIQRPSRSALSIAALTRNYKLASKKEAKVRTGWQKPPEGIIKVNVDASFDDDVGYGSTRVVIRDHSGGVIAVAHSFISHVIDAPMAEAYALKVSCWHRASEVIELSSIYDECITLWCWFQEISIEHCCRDSNGTNCIWDDEPPSFIRESVINDISILN</sequence>
<dbReference type="GO" id="GO:0003676">
    <property type="term" value="F:nucleic acid binding"/>
    <property type="evidence" value="ECO:0007669"/>
    <property type="project" value="InterPro"/>
</dbReference>
<feature type="domain" description="Reverse transcriptase zinc-binding" evidence="2">
    <location>
        <begin position="170"/>
        <end position="235"/>
    </location>
</feature>
<name>A0A8T0P6G5_PANVG</name>
<dbReference type="EMBL" id="CM029052">
    <property type="protein sequence ID" value="KAG2556259.1"/>
    <property type="molecule type" value="Genomic_DNA"/>
</dbReference>
<dbReference type="InterPro" id="IPR044730">
    <property type="entry name" value="RNase_H-like_dom_plant"/>
</dbReference>